<evidence type="ECO:0000313" key="3">
    <source>
        <dbReference type="EMBL" id="GCF08730.1"/>
    </source>
</evidence>
<dbReference type="Pfam" id="PF04185">
    <property type="entry name" value="Phosphoesterase"/>
    <property type="match status" value="1"/>
</dbReference>
<evidence type="ECO:0000256" key="2">
    <source>
        <dbReference type="SAM" id="Phobius"/>
    </source>
</evidence>
<dbReference type="InterPro" id="IPR017850">
    <property type="entry name" value="Alkaline_phosphatase_core_sf"/>
</dbReference>
<feature type="transmembrane region" description="Helical" evidence="2">
    <location>
        <begin position="7"/>
        <end position="27"/>
    </location>
</feature>
<sequence length="302" mass="32272">MKIRIMGGIIIGIVLVLVAVAIIGGLYPGASGARSQATVPQAKLPRPEHVVIVIEENKSYTQIIGSAAAPYINTLASQGASLTNMHAETHPSEPDYLALFAGSTFGISSDACPNTFADANLASTLTQAGASFAGYSESMPVTGYTGCFAPANGGSSAALYARKHNPWVNFTNVPASQNLSYSSFPTDYSKLPTISFVIPNQLNDMHSASIGRGDSWLKVHLDGYAQWAKTHNSLLIVTWDEDDGSKSNQIPTIFVGSVVKIGLYSPLLNHYSLLRTLEDMYGLPYLQQSASVTPITGIWQQR</sequence>
<keyword evidence="2" id="KW-0472">Membrane</keyword>
<name>A0A5A5TB58_9CHLR</name>
<dbReference type="AlphaFoldDB" id="A0A5A5TB58"/>
<gene>
    <name evidence="3" type="ORF">KDI_22940</name>
</gene>
<evidence type="ECO:0000313" key="4">
    <source>
        <dbReference type="Proteomes" id="UP000322530"/>
    </source>
</evidence>
<accession>A0A5A5TB58</accession>
<organism evidence="3 4">
    <name type="scientific">Dictyobacter arantiisoli</name>
    <dbReference type="NCBI Taxonomy" id="2014874"/>
    <lineage>
        <taxon>Bacteria</taxon>
        <taxon>Bacillati</taxon>
        <taxon>Chloroflexota</taxon>
        <taxon>Ktedonobacteria</taxon>
        <taxon>Ktedonobacterales</taxon>
        <taxon>Dictyobacteraceae</taxon>
        <taxon>Dictyobacter</taxon>
    </lineage>
</organism>
<keyword evidence="1" id="KW-0378">Hydrolase</keyword>
<dbReference type="EMBL" id="BIXY01000029">
    <property type="protein sequence ID" value="GCF08730.1"/>
    <property type="molecule type" value="Genomic_DNA"/>
</dbReference>
<protein>
    <submittedName>
        <fullName evidence="3">Acid phosphatase</fullName>
    </submittedName>
</protein>
<comment type="caution">
    <text evidence="3">The sequence shown here is derived from an EMBL/GenBank/DDBJ whole genome shotgun (WGS) entry which is preliminary data.</text>
</comment>
<dbReference type="PANTHER" id="PTHR31956">
    <property type="entry name" value="NON-SPECIFIC PHOSPHOLIPASE C4-RELATED"/>
    <property type="match status" value="1"/>
</dbReference>
<evidence type="ECO:0000256" key="1">
    <source>
        <dbReference type="ARBA" id="ARBA00022801"/>
    </source>
</evidence>
<dbReference type="GO" id="GO:0042578">
    <property type="term" value="F:phosphoric ester hydrolase activity"/>
    <property type="evidence" value="ECO:0007669"/>
    <property type="project" value="UniProtKB-ARBA"/>
</dbReference>
<dbReference type="RefSeq" id="WP_235932555.1">
    <property type="nucleotide sequence ID" value="NZ_BIXY01000029.1"/>
</dbReference>
<proteinExistence type="predicted"/>
<keyword evidence="4" id="KW-1185">Reference proteome</keyword>
<dbReference type="Gene3D" id="3.40.720.10">
    <property type="entry name" value="Alkaline Phosphatase, subunit A"/>
    <property type="match status" value="1"/>
</dbReference>
<reference evidence="3 4" key="1">
    <citation type="submission" date="2019-01" db="EMBL/GenBank/DDBJ databases">
        <title>Draft genome sequence of Dictyobacter sp. Uno17.</title>
        <authorList>
            <person name="Wang C.M."/>
            <person name="Zheng Y."/>
            <person name="Sakai Y."/>
            <person name="Abe K."/>
            <person name="Yokota A."/>
            <person name="Yabe S."/>
        </authorList>
    </citation>
    <scope>NUCLEOTIDE SEQUENCE [LARGE SCALE GENOMIC DNA]</scope>
    <source>
        <strain evidence="3 4">Uno17</strain>
    </source>
</reference>
<dbReference type="InterPro" id="IPR007312">
    <property type="entry name" value="Phosphoesterase"/>
</dbReference>
<keyword evidence="2" id="KW-1133">Transmembrane helix</keyword>
<dbReference type="PANTHER" id="PTHR31956:SF1">
    <property type="entry name" value="NON-SPECIFIC PHOSPHOLIPASE C1"/>
    <property type="match status" value="1"/>
</dbReference>
<dbReference type="Proteomes" id="UP000322530">
    <property type="component" value="Unassembled WGS sequence"/>
</dbReference>
<keyword evidence="2" id="KW-0812">Transmembrane</keyword>